<evidence type="ECO:0000256" key="6">
    <source>
        <dbReference type="ARBA" id="ARBA00022839"/>
    </source>
</evidence>
<dbReference type="PANTHER" id="PTHR11070:SF2">
    <property type="entry name" value="ATP-DEPENDENT DNA HELICASE SRS2"/>
    <property type="match status" value="1"/>
</dbReference>
<dbReference type="PANTHER" id="PTHR11070">
    <property type="entry name" value="UVRD / RECB / PCRA DNA HELICASE FAMILY MEMBER"/>
    <property type="match status" value="1"/>
</dbReference>
<dbReference type="InterPro" id="IPR014016">
    <property type="entry name" value="UvrD-like_ATP-bd"/>
</dbReference>
<evidence type="ECO:0000259" key="16">
    <source>
        <dbReference type="PROSITE" id="PS51198"/>
    </source>
</evidence>
<comment type="catalytic activity">
    <reaction evidence="13">
        <text>ATP + H2O = ADP + phosphate + H(+)</text>
        <dbReference type="Rhea" id="RHEA:13065"/>
        <dbReference type="ChEBI" id="CHEBI:15377"/>
        <dbReference type="ChEBI" id="CHEBI:15378"/>
        <dbReference type="ChEBI" id="CHEBI:30616"/>
        <dbReference type="ChEBI" id="CHEBI:43474"/>
        <dbReference type="ChEBI" id="CHEBI:456216"/>
        <dbReference type="EC" id="5.6.2.4"/>
    </reaction>
</comment>
<sequence length="1208" mass="128898">MDLSTATSGQRQAIEHVGGPLLVSAGAGSGKTFTLTQRIAYGLLPESGPAASSVDEVLAITFTKKAANEIKARVKRTLRAEGLGGEALRIDGAWVSTIHGMCTRILRAHALDLGIDPSFSVMSEAVREDVLARALDEALRSLEAQRCQGRSCGLLDEYPVRPTAFGGTSVRGAVEGLLAQSSALGGGLDAVAWGGAGVSPADAARAILDAMEGPLQTFFNAIAKKTASSEKHEAAVERAVSDLREYLLDAARNASWEALARLLESVPLVPKNFGPKESRFLVAEYQEAHLQALQEVRLGLARPFAEELACLAEEVRHIYACKKRALGVLDQDDLLGETYRALTEHPDIAKRYGEKFSLVMVDEFQDTSAVQVDLIGALAGENLRRLCTVGDSQQSIYRFRGADVNVYERHKETMGRPEVGALCLELSKNFRSHRDVLSFVDAVFSQPETFGRRFMSLAPHDGRPSCYCGSAPRIDVVFARNRGGSGTDAGVRTAAAEMARRFAQLRREGHPASDMAVLLGSMSKADIYAEALRSEGFECVVTGGSKFSEASEVLVVQSLLHVLANPADTLSLYAVLTSGMFKLSADDLLELATEGPSSDAPGAHRSLWRGLRDLDAEAVESPSLSHAASVLGRAWKGCGREAASRTVERVLRDSGWLWRLEREGAQGRAVLANVLKALRLVESVERAGGLGPASVSQAFDDELAVMKAPPGALAGSGEDTVRIMTIHASKGLEFPIVGLGEFWGSQRTSSLVMEIEGDALYASLAPSRTLDNFPELKKRVSDAKLLECFPQNDEPLVQAAARTPAQFRARLVERNRSEERDELFRKLYVGVTRASEALVVAMHASAKDKAKPKDGDGASDLPKYPVGIEEVRSALFGGEDFPCGAAMFDYGGTEPGRFTCVDAAPPEEDVRADAAAWGVETSGEEAFFVPVAAAGQGVRPCPQEKPARESFSYTSLSQAAAAAAGGQESGPAADAGGGTSGPAACVGADGSDLDATRPPADQRDAEAACGADGAASSQQAAAADEATALGTAFHRACQWAFAHRRVPDAGRLASWRACYGLSDAAFSRLEAAADAFFSSSLFDAAMAFEHCQGEVPFFLPVGDRFLEGEIDLLCYDGDACGARALVYDYKTGGRSCETREAVEDKHRLQGACYAYALLTSGFSEVTLKFIRVEHLGEEGGVGVVEYRYAQDSLDLLARLVRQHEASRL</sequence>
<reference evidence="19" key="2">
    <citation type="submission" date="2021-04" db="EMBL/GenBank/DDBJ databases">
        <title>Novel species in family Eggerthellaceae.</title>
        <authorList>
            <person name="Zhang G."/>
        </authorList>
    </citation>
    <scope>NUCLEOTIDE SEQUENCE</scope>
    <source>
        <strain evidence="19">Zg-886</strain>
    </source>
</reference>
<dbReference type="GO" id="GO:0005829">
    <property type="term" value="C:cytosol"/>
    <property type="evidence" value="ECO:0007669"/>
    <property type="project" value="TreeGrafter"/>
</dbReference>
<evidence type="ECO:0000256" key="2">
    <source>
        <dbReference type="ARBA" id="ARBA00022741"/>
    </source>
</evidence>
<feature type="domain" description="UvrD-like helicase C-terminal" evidence="17">
    <location>
        <begin position="445"/>
        <end position="731"/>
    </location>
</feature>
<evidence type="ECO:0000256" key="5">
    <source>
        <dbReference type="ARBA" id="ARBA00022806"/>
    </source>
</evidence>
<keyword evidence="10" id="KW-0413">Isomerase</keyword>
<dbReference type="SUPFAM" id="SSF52980">
    <property type="entry name" value="Restriction endonuclease-like"/>
    <property type="match status" value="1"/>
</dbReference>
<feature type="binding site" evidence="14">
    <location>
        <begin position="25"/>
        <end position="32"/>
    </location>
    <ligand>
        <name>ATP</name>
        <dbReference type="ChEBI" id="CHEBI:30616"/>
    </ligand>
</feature>
<evidence type="ECO:0000256" key="12">
    <source>
        <dbReference type="ARBA" id="ARBA00034808"/>
    </source>
</evidence>
<evidence type="ECO:0000259" key="17">
    <source>
        <dbReference type="PROSITE" id="PS51217"/>
    </source>
</evidence>
<evidence type="ECO:0000256" key="8">
    <source>
        <dbReference type="ARBA" id="ARBA00023125"/>
    </source>
</evidence>
<dbReference type="InterPro" id="IPR038726">
    <property type="entry name" value="PDDEXK_AddAB-type"/>
</dbReference>
<dbReference type="Pfam" id="PF00580">
    <property type="entry name" value="UvrD-helicase"/>
    <property type="match status" value="1"/>
</dbReference>
<keyword evidence="6" id="KW-0269">Exonuclease</keyword>
<dbReference type="Gene3D" id="3.40.50.300">
    <property type="entry name" value="P-loop containing nucleotide triphosphate hydrolases"/>
    <property type="match status" value="4"/>
</dbReference>
<dbReference type="RefSeq" id="WP_166339554.1">
    <property type="nucleotide sequence ID" value="NZ_CP072829.1"/>
</dbReference>
<dbReference type="EMBL" id="WPCR01000007">
    <property type="protein sequence ID" value="NHM14329.1"/>
    <property type="molecule type" value="Genomic_DNA"/>
</dbReference>
<dbReference type="GO" id="GO:0043138">
    <property type="term" value="F:3'-5' DNA helicase activity"/>
    <property type="evidence" value="ECO:0007669"/>
    <property type="project" value="UniProtKB-EC"/>
</dbReference>
<dbReference type="InterPro" id="IPR011335">
    <property type="entry name" value="Restrct_endonuc-II-like"/>
</dbReference>
<dbReference type="GO" id="GO:0033202">
    <property type="term" value="C:DNA helicase complex"/>
    <property type="evidence" value="ECO:0007669"/>
    <property type="project" value="TreeGrafter"/>
</dbReference>
<keyword evidence="8" id="KW-0238">DNA-binding</keyword>
<feature type="domain" description="UvrD-like helicase ATP-binding" evidence="16">
    <location>
        <begin position="4"/>
        <end position="433"/>
    </location>
</feature>
<evidence type="ECO:0000256" key="13">
    <source>
        <dbReference type="ARBA" id="ARBA00048988"/>
    </source>
</evidence>
<proteinExistence type="predicted"/>
<keyword evidence="4 14" id="KW-0378">Hydrolase</keyword>
<dbReference type="KEGG" id="ebz:J7S26_02535"/>
<keyword evidence="7 14" id="KW-0067">ATP-binding</keyword>
<dbReference type="Gene3D" id="1.10.486.10">
    <property type="entry name" value="PCRA, domain 4"/>
    <property type="match status" value="1"/>
</dbReference>
<feature type="region of interest" description="Disordered" evidence="15">
    <location>
        <begin position="962"/>
        <end position="1012"/>
    </location>
</feature>
<dbReference type="GO" id="GO:0004527">
    <property type="term" value="F:exonuclease activity"/>
    <property type="evidence" value="ECO:0007669"/>
    <property type="project" value="UniProtKB-KW"/>
</dbReference>
<evidence type="ECO:0000256" key="14">
    <source>
        <dbReference type="PROSITE-ProRule" id="PRU00560"/>
    </source>
</evidence>
<protein>
    <recommendedName>
        <fullName evidence="12">DNA 3'-5' helicase</fullName>
        <ecNumber evidence="12">5.6.2.4</ecNumber>
    </recommendedName>
</protein>
<dbReference type="Proteomes" id="UP000636394">
    <property type="component" value="Unassembled WGS sequence"/>
</dbReference>
<dbReference type="CDD" id="cd17932">
    <property type="entry name" value="DEXQc_UvrD"/>
    <property type="match status" value="1"/>
</dbReference>
<dbReference type="Gene3D" id="3.90.320.10">
    <property type="match status" value="1"/>
</dbReference>
<evidence type="ECO:0000256" key="15">
    <source>
        <dbReference type="SAM" id="MobiDB-lite"/>
    </source>
</evidence>
<evidence type="ECO:0000313" key="21">
    <source>
        <dbReference type="Proteomes" id="UP000671910"/>
    </source>
</evidence>
<dbReference type="EMBL" id="CP072829">
    <property type="protein sequence ID" value="QTU84811.1"/>
    <property type="molecule type" value="Genomic_DNA"/>
</dbReference>
<accession>A0A9E6MSC5</accession>
<gene>
    <name evidence="18" type="ORF">GMI68_06055</name>
    <name evidence="19" type="ORF">J7S26_02535</name>
</gene>
<dbReference type="Pfam" id="PF12705">
    <property type="entry name" value="PDDEXK_1"/>
    <property type="match status" value="1"/>
</dbReference>
<keyword evidence="9" id="KW-0234">DNA repair</keyword>
<evidence type="ECO:0000256" key="9">
    <source>
        <dbReference type="ARBA" id="ARBA00023204"/>
    </source>
</evidence>
<dbReference type="InterPro" id="IPR011604">
    <property type="entry name" value="PDDEXK-like_dom_sf"/>
</dbReference>
<keyword evidence="20" id="KW-1185">Reference proteome</keyword>
<evidence type="ECO:0000256" key="3">
    <source>
        <dbReference type="ARBA" id="ARBA00022763"/>
    </source>
</evidence>
<dbReference type="Pfam" id="PF13361">
    <property type="entry name" value="UvrD_C"/>
    <property type="match status" value="2"/>
</dbReference>
<evidence type="ECO:0000256" key="4">
    <source>
        <dbReference type="ARBA" id="ARBA00022801"/>
    </source>
</evidence>
<dbReference type="GO" id="GO:0003677">
    <property type="term" value="F:DNA binding"/>
    <property type="evidence" value="ECO:0007669"/>
    <property type="project" value="UniProtKB-KW"/>
</dbReference>
<dbReference type="GO" id="GO:0000725">
    <property type="term" value="P:recombinational repair"/>
    <property type="evidence" value="ECO:0007669"/>
    <property type="project" value="TreeGrafter"/>
</dbReference>
<keyword evidence="3" id="KW-0227">DNA damage</keyword>
<dbReference type="PROSITE" id="PS51198">
    <property type="entry name" value="UVRD_HELICASE_ATP_BIND"/>
    <property type="match status" value="1"/>
</dbReference>
<keyword evidence="1" id="KW-0540">Nuclease</keyword>
<organism evidence="19 21">
    <name type="scientific">Xiamenia xianingshaonis</name>
    <dbReference type="NCBI Taxonomy" id="2682776"/>
    <lineage>
        <taxon>Bacteria</taxon>
        <taxon>Bacillati</taxon>
        <taxon>Actinomycetota</taxon>
        <taxon>Coriobacteriia</taxon>
        <taxon>Eggerthellales</taxon>
        <taxon>Eggerthellaceae</taxon>
        <taxon>Xiamenia</taxon>
    </lineage>
</organism>
<dbReference type="EC" id="5.6.2.4" evidence="12"/>
<comment type="catalytic activity">
    <reaction evidence="11">
        <text>Couples ATP hydrolysis with the unwinding of duplex DNA by translocating in the 3'-5' direction.</text>
        <dbReference type="EC" id="5.6.2.4"/>
    </reaction>
</comment>
<dbReference type="PROSITE" id="PS51217">
    <property type="entry name" value="UVRD_HELICASE_CTER"/>
    <property type="match status" value="1"/>
</dbReference>
<evidence type="ECO:0000313" key="20">
    <source>
        <dbReference type="Proteomes" id="UP000636394"/>
    </source>
</evidence>
<dbReference type="Proteomes" id="UP000671910">
    <property type="component" value="Chromosome"/>
</dbReference>
<evidence type="ECO:0000256" key="1">
    <source>
        <dbReference type="ARBA" id="ARBA00022722"/>
    </source>
</evidence>
<reference evidence="18 20" key="1">
    <citation type="submission" date="2019-11" db="EMBL/GenBank/DDBJ databases">
        <title>Eggerthellaceae novel genus isolated from the rectal contents of marmort.</title>
        <authorList>
            <person name="Zhang G."/>
        </authorList>
    </citation>
    <scope>NUCLEOTIDE SEQUENCE [LARGE SCALE GENOMIC DNA]</scope>
    <source>
        <strain evidence="20">zg-886</strain>
        <strain evidence="18">Zg-886</strain>
    </source>
</reference>
<dbReference type="InterPro" id="IPR000212">
    <property type="entry name" value="DNA_helicase_UvrD/REP"/>
</dbReference>
<evidence type="ECO:0000313" key="18">
    <source>
        <dbReference type="EMBL" id="NHM14329.1"/>
    </source>
</evidence>
<evidence type="ECO:0000256" key="7">
    <source>
        <dbReference type="ARBA" id="ARBA00022840"/>
    </source>
</evidence>
<dbReference type="GO" id="GO:0005524">
    <property type="term" value="F:ATP binding"/>
    <property type="evidence" value="ECO:0007669"/>
    <property type="project" value="UniProtKB-UniRule"/>
</dbReference>
<evidence type="ECO:0000256" key="11">
    <source>
        <dbReference type="ARBA" id="ARBA00034617"/>
    </source>
</evidence>
<evidence type="ECO:0000256" key="10">
    <source>
        <dbReference type="ARBA" id="ARBA00023235"/>
    </source>
</evidence>
<dbReference type="AlphaFoldDB" id="A0A9E6MSC5"/>
<dbReference type="InterPro" id="IPR014017">
    <property type="entry name" value="DNA_helicase_UvrD-like_C"/>
</dbReference>
<dbReference type="SUPFAM" id="SSF52540">
    <property type="entry name" value="P-loop containing nucleoside triphosphate hydrolases"/>
    <property type="match status" value="1"/>
</dbReference>
<evidence type="ECO:0000313" key="19">
    <source>
        <dbReference type="EMBL" id="QTU84811.1"/>
    </source>
</evidence>
<keyword evidence="5 14" id="KW-0347">Helicase</keyword>
<dbReference type="InterPro" id="IPR027417">
    <property type="entry name" value="P-loop_NTPase"/>
</dbReference>
<keyword evidence="2 14" id="KW-0547">Nucleotide-binding</keyword>
<feature type="compositionally biased region" description="Low complexity" evidence="15">
    <location>
        <begin position="962"/>
        <end position="973"/>
    </location>
</feature>
<name>A0A9E6MSC5_9ACTN</name>